<evidence type="ECO:0000256" key="1">
    <source>
        <dbReference type="ARBA" id="ARBA00000900"/>
    </source>
</evidence>
<dbReference type="PROSITE" id="PS00107">
    <property type="entry name" value="PROTEIN_KINASE_ATP"/>
    <property type="match status" value="1"/>
</dbReference>
<dbReference type="Pfam" id="PF04564">
    <property type="entry name" value="U-box"/>
    <property type="match status" value="1"/>
</dbReference>
<protein>
    <recommendedName>
        <fullName evidence="2">RING-type E3 ubiquitin transferase</fullName>
        <ecNumber evidence="2">2.3.2.27</ecNumber>
    </recommendedName>
</protein>
<feature type="binding site" evidence="8">
    <location>
        <position position="456"/>
    </location>
    <ligand>
        <name>ATP</name>
        <dbReference type="ChEBI" id="CHEBI:30616"/>
    </ligand>
</feature>
<dbReference type="SMART" id="SM00220">
    <property type="entry name" value="S_TKc"/>
    <property type="match status" value="1"/>
</dbReference>
<dbReference type="InterPro" id="IPR017441">
    <property type="entry name" value="Protein_kinase_ATP_BS"/>
</dbReference>
<dbReference type="PROSITE" id="PS51698">
    <property type="entry name" value="U_BOX"/>
    <property type="match status" value="1"/>
</dbReference>
<dbReference type="FunFam" id="3.30.200.20:FF:000162">
    <property type="entry name" value="Adenine nucleotide alpha hydrolase-like domain kinase"/>
    <property type="match status" value="1"/>
</dbReference>
<dbReference type="CDD" id="cd01989">
    <property type="entry name" value="USP_STK_Ubox_N"/>
    <property type="match status" value="1"/>
</dbReference>
<proteinExistence type="predicted"/>
<evidence type="ECO:0000256" key="8">
    <source>
        <dbReference type="PROSITE-ProRule" id="PRU10141"/>
    </source>
</evidence>
<keyword evidence="3" id="KW-0808">Transferase</keyword>
<dbReference type="GO" id="GO:0004672">
    <property type="term" value="F:protein kinase activity"/>
    <property type="evidence" value="ECO:0007669"/>
    <property type="project" value="InterPro"/>
</dbReference>
<name>A0A8J6BS83_ZIZPA</name>
<reference evidence="12" key="1">
    <citation type="journal article" date="2021" name="bioRxiv">
        <title>Whole Genome Assembly and Annotation of Northern Wild Rice, Zizania palustris L., Supports a Whole Genome Duplication in the Zizania Genus.</title>
        <authorList>
            <person name="Haas M."/>
            <person name="Kono T."/>
            <person name="Macchietto M."/>
            <person name="Millas R."/>
            <person name="McGilp L."/>
            <person name="Shao M."/>
            <person name="Duquette J."/>
            <person name="Hirsch C.N."/>
            <person name="Kimball J."/>
        </authorList>
    </citation>
    <scope>NUCLEOTIDE SEQUENCE</scope>
    <source>
        <tissue evidence="12">Fresh leaf tissue</tissue>
    </source>
</reference>
<evidence type="ECO:0000313" key="12">
    <source>
        <dbReference type="EMBL" id="KAG8094572.1"/>
    </source>
</evidence>
<dbReference type="PROSITE" id="PS00108">
    <property type="entry name" value="PROTEIN_KINASE_ST"/>
    <property type="match status" value="1"/>
</dbReference>
<dbReference type="GO" id="GO:0016567">
    <property type="term" value="P:protein ubiquitination"/>
    <property type="evidence" value="ECO:0007669"/>
    <property type="project" value="InterPro"/>
</dbReference>
<dbReference type="PANTHER" id="PTHR45647">
    <property type="entry name" value="OS02G0152300 PROTEIN"/>
    <property type="match status" value="1"/>
</dbReference>
<reference evidence="12" key="2">
    <citation type="submission" date="2021-02" db="EMBL/GenBank/DDBJ databases">
        <authorList>
            <person name="Kimball J.A."/>
            <person name="Haas M.W."/>
            <person name="Macchietto M."/>
            <person name="Kono T."/>
            <person name="Duquette J."/>
            <person name="Shao M."/>
        </authorList>
    </citation>
    <scope>NUCLEOTIDE SEQUENCE</scope>
    <source>
        <tissue evidence="12">Fresh leaf tissue</tissue>
    </source>
</reference>
<dbReference type="EC" id="2.3.2.27" evidence="2"/>
<dbReference type="InterPro" id="IPR008271">
    <property type="entry name" value="Ser/Thr_kinase_AS"/>
</dbReference>
<evidence type="ECO:0000256" key="5">
    <source>
        <dbReference type="ARBA" id="ARBA00022777"/>
    </source>
</evidence>
<dbReference type="Proteomes" id="UP000729402">
    <property type="component" value="Unassembled WGS sequence"/>
</dbReference>
<sequence length="749" mass="82827">MASSSSSSCSSAGGDDQAAAEIVAVAVCGDGRASRRAVRWAAANLAPGAGRVALVHVIPPVTFVPTPSGERVPVERMEAGAVEMYAQDRRAQTQEEVFLPLRRLCGRINVSTVVLEGESVAAALMRYTTESSVRNLVLGSTSFNWIIGLRDVPYTVLKTMPCLCNVIVVSRRRLIIKLANQAQTGKSSTGVRIQSISHKAFFKIQRNWLQDKQSLNDHPDDGTPNSSEDTSSDSGSQACSSRSTSINAGKSSESPGRSLFGRLGQKIPVRDGSINFEAIGQLKDVPYVTLNSIDESQPVDEVAKLRKELQDTLMMYNKTCEDLVDAKKKIEVLSSECSEEAKKVQDALQREVVLEHKVVDEKAKHLGADTEVKMAKTLFTYEAYSKNKAEIVTNMVITEKAKIVDALLSTGKSCRRYSKREIQLATDDFSDAKKIGEGSYGNVYRCTLDHTEVAVKVIQQDSSDKINEFLREVEILSKLHHPNLVLLLGFCPEIGCLVYEYMENGSLEQLINNKGHRSLHWFLRFQIIFEVACGLAFLHATKPEPIVHRDLKPGNILLDKNFVSKIGDVGLAKLISDLVPEGLTEYRDTTVAGTLYYMDPEYQLTGTVRPKSDLYAMGIIILQLLTGKRPHGLILSAEEAIQRGSFSNILDRSQIDWPIVEAEMLAKLGLRCTALKCRDRPSLESEVLPELENILRRVTASPIRSLNAAVPSHFICPILQEVMDDPYVAADGHTYEHRAIKAWLEKHKL</sequence>
<accession>A0A8J6BS83</accession>
<dbReference type="OrthoDB" id="10064100at2759"/>
<keyword evidence="5" id="KW-0418">Kinase</keyword>
<gene>
    <name evidence="12" type="ORF">GUJ93_ZPchr0012g19607</name>
</gene>
<dbReference type="InterPro" id="IPR003613">
    <property type="entry name" value="Ubox_domain"/>
</dbReference>
<evidence type="ECO:0000313" key="13">
    <source>
        <dbReference type="Proteomes" id="UP000729402"/>
    </source>
</evidence>
<organism evidence="12 13">
    <name type="scientific">Zizania palustris</name>
    <name type="common">Northern wild rice</name>
    <dbReference type="NCBI Taxonomy" id="103762"/>
    <lineage>
        <taxon>Eukaryota</taxon>
        <taxon>Viridiplantae</taxon>
        <taxon>Streptophyta</taxon>
        <taxon>Embryophyta</taxon>
        <taxon>Tracheophyta</taxon>
        <taxon>Spermatophyta</taxon>
        <taxon>Magnoliopsida</taxon>
        <taxon>Liliopsida</taxon>
        <taxon>Poales</taxon>
        <taxon>Poaceae</taxon>
        <taxon>BOP clade</taxon>
        <taxon>Oryzoideae</taxon>
        <taxon>Oryzeae</taxon>
        <taxon>Zizaniinae</taxon>
        <taxon>Zizania</taxon>
    </lineage>
</organism>
<dbReference type="InterPro" id="IPR000719">
    <property type="entry name" value="Prot_kinase_dom"/>
</dbReference>
<keyword evidence="6" id="KW-0833">Ubl conjugation pathway</keyword>
<feature type="domain" description="Protein kinase" evidence="10">
    <location>
        <begin position="429"/>
        <end position="695"/>
    </location>
</feature>
<keyword evidence="13" id="KW-1185">Reference proteome</keyword>
<evidence type="ECO:0000259" key="11">
    <source>
        <dbReference type="PROSITE" id="PS51698"/>
    </source>
</evidence>
<dbReference type="AlphaFoldDB" id="A0A8J6BS83"/>
<keyword evidence="7 8" id="KW-0067">ATP-binding</keyword>
<dbReference type="InterPro" id="IPR051348">
    <property type="entry name" value="U-box_ubiquitin_ligases"/>
</dbReference>
<dbReference type="CDD" id="cd16655">
    <property type="entry name" value="RING-Ubox_WDSUB1-like"/>
    <property type="match status" value="1"/>
</dbReference>
<feature type="domain" description="U-box" evidence="11">
    <location>
        <begin position="709"/>
        <end position="749"/>
    </location>
</feature>
<evidence type="ECO:0000256" key="3">
    <source>
        <dbReference type="ARBA" id="ARBA00022679"/>
    </source>
</evidence>
<dbReference type="GO" id="GO:0005524">
    <property type="term" value="F:ATP binding"/>
    <property type="evidence" value="ECO:0007669"/>
    <property type="project" value="UniProtKB-UniRule"/>
</dbReference>
<comment type="caution">
    <text evidence="12">The sequence shown here is derived from an EMBL/GenBank/DDBJ whole genome shotgun (WGS) entry which is preliminary data.</text>
</comment>
<dbReference type="GO" id="GO:0061630">
    <property type="term" value="F:ubiquitin protein ligase activity"/>
    <property type="evidence" value="ECO:0007669"/>
    <property type="project" value="UniProtKB-EC"/>
</dbReference>
<evidence type="ECO:0000256" key="4">
    <source>
        <dbReference type="ARBA" id="ARBA00022741"/>
    </source>
</evidence>
<evidence type="ECO:0000259" key="10">
    <source>
        <dbReference type="PROSITE" id="PS50011"/>
    </source>
</evidence>
<comment type="catalytic activity">
    <reaction evidence="1">
        <text>S-ubiquitinyl-[E2 ubiquitin-conjugating enzyme]-L-cysteine + [acceptor protein]-L-lysine = [E2 ubiquitin-conjugating enzyme]-L-cysteine + N(6)-ubiquitinyl-[acceptor protein]-L-lysine.</text>
        <dbReference type="EC" id="2.3.2.27"/>
    </reaction>
</comment>
<feature type="region of interest" description="Disordered" evidence="9">
    <location>
        <begin position="213"/>
        <end position="262"/>
    </location>
</feature>
<dbReference type="InterPro" id="IPR006016">
    <property type="entry name" value="UspA"/>
</dbReference>
<dbReference type="Pfam" id="PF00069">
    <property type="entry name" value="Pkinase"/>
    <property type="match status" value="1"/>
</dbReference>
<evidence type="ECO:0000256" key="2">
    <source>
        <dbReference type="ARBA" id="ARBA00012483"/>
    </source>
</evidence>
<evidence type="ECO:0000256" key="9">
    <source>
        <dbReference type="SAM" id="MobiDB-lite"/>
    </source>
</evidence>
<dbReference type="PROSITE" id="PS50011">
    <property type="entry name" value="PROTEIN_KINASE_DOM"/>
    <property type="match status" value="1"/>
</dbReference>
<evidence type="ECO:0000256" key="6">
    <source>
        <dbReference type="ARBA" id="ARBA00022786"/>
    </source>
</evidence>
<feature type="compositionally biased region" description="Low complexity" evidence="9">
    <location>
        <begin position="226"/>
        <end position="236"/>
    </location>
</feature>
<feature type="compositionally biased region" description="Polar residues" evidence="9">
    <location>
        <begin position="237"/>
        <end position="255"/>
    </location>
</feature>
<dbReference type="Pfam" id="PF00582">
    <property type="entry name" value="Usp"/>
    <property type="match status" value="1"/>
</dbReference>
<dbReference type="EMBL" id="JAAALK010000080">
    <property type="protein sequence ID" value="KAG8094572.1"/>
    <property type="molecule type" value="Genomic_DNA"/>
</dbReference>
<evidence type="ECO:0000256" key="7">
    <source>
        <dbReference type="ARBA" id="ARBA00022840"/>
    </source>
</evidence>
<keyword evidence="4 8" id="KW-0547">Nucleotide-binding</keyword>
<dbReference type="PANTHER" id="PTHR45647:SF65">
    <property type="entry name" value="U-BOX DOMAIN-CONTAINING PROTEIN KINASE FAMILY PROTEIN"/>
    <property type="match status" value="1"/>
</dbReference>